<protein>
    <submittedName>
        <fullName evidence="2">Uncharacterized protein</fullName>
    </submittedName>
</protein>
<dbReference type="Proteomes" id="UP000887580">
    <property type="component" value="Unplaced"/>
</dbReference>
<sequence length="163" mass="18467">MAQLYHFLSKAIRDALQTKKTDKRSIGSNRNSFDDGGPAYLSRVSSHEYIEMKEFCPPHELSLDTPKIISQQTSTNSFKPGVVADTVTKQKVFSDAEVRASTNSFKPGVVADTVTKQKIFSDAEVRDINSAVNEFEYADFYWEDSILDYLHPEDENQVTVQKF</sequence>
<name>A0AC35G1H2_9BILA</name>
<proteinExistence type="predicted"/>
<evidence type="ECO:0000313" key="2">
    <source>
        <dbReference type="WBParaSite" id="PS1159_v2.g23095.t1"/>
    </source>
</evidence>
<organism evidence="1 2">
    <name type="scientific">Panagrolaimus sp. PS1159</name>
    <dbReference type="NCBI Taxonomy" id="55785"/>
    <lineage>
        <taxon>Eukaryota</taxon>
        <taxon>Metazoa</taxon>
        <taxon>Ecdysozoa</taxon>
        <taxon>Nematoda</taxon>
        <taxon>Chromadorea</taxon>
        <taxon>Rhabditida</taxon>
        <taxon>Tylenchina</taxon>
        <taxon>Panagrolaimomorpha</taxon>
        <taxon>Panagrolaimoidea</taxon>
        <taxon>Panagrolaimidae</taxon>
        <taxon>Panagrolaimus</taxon>
    </lineage>
</organism>
<dbReference type="WBParaSite" id="PS1159_v2.g23095.t1">
    <property type="protein sequence ID" value="PS1159_v2.g23095.t1"/>
    <property type="gene ID" value="PS1159_v2.g23095"/>
</dbReference>
<accession>A0AC35G1H2</accession>
<reference evidence="2" key="1">
    <citation type="submission" date="2022-11" db="UniProtKB">
        <authorList>
            <consortium name="WormBaseParasite"/>
        </authorList>
    </citation>
    <scope>IDENTIFICATION</scope>
</reference>
<evidence type="ECO:0000313" key="1">
    <source>
        <dbReference type="Proteomes" id="UP000887580"/>
    </source>
</evidence>